<comment type="caution">
    <text evidence="2">The sequence shown here is derived from an EMBL/GenBank/DDBJ whole genome shotgun (WGS) entry which is preliminary data.</text>
</comment>
<keyword evidence="3" id="KW-1185">Reference proteome</keyword>
<dbReference type="EMBL" id="AVOT02005589">
    <property type="protein sequence ID" value="MBW0479452.1"/>
    <property type="molecule type" value="Genomic_DNA"/>
</dbReference>
<gene>
    <name evidence="2" type="ORF">O181_019167</name>
</gene>
<protein>
    <recommendedName>
        <fullName evidence="1">Endonuclease/exonuclease/phosphatase domain-containing protein</fullName>
    </recommendedName>
</protein>
<dbReference type="Gene3D" id="3.60.10.10">
    <property type="entry name" value="Endonuclease/exonuclease/phosphatase"/>
    <property type="match status" value="1"/>
</dbReference>
<feature type="domain" description="Endonuclease/exonuclease/phosphatase" evidence="1">
    <location>
        <begin position="1"/>
        <end position="87"/>
    </location>
</feature>
<accession>A0A9Q3C970</accession>
<proteinExistence type="predicted"/>
<evidence type="ECO:0000313" key="2">
    <source>
        <dbReference type="EMBL" id="MBW0479452.1"/>
    </source>
</evidence>
<evidence type="ECO:0000313" key="3">
    <source>
        <dbReference type="Proteomes" id="UP000765509"/>
    </source>
</evidence>
<dbReference type="InterPro" id="IPR036691">
    <property type="entry name" value="Endo/exonu/phosph_ase_sf"/>
</dbReference>
<sequence>MMDSNLHHPLGNPNKYNHTHTQARYLMKIYRKKDFHLVSPKHTPTFLIAVCRSTTIDLTWANHKTQDLQPATKVQLDSHSSNHHPIITRLTPTKHLLIQLKDLDNTLFLYALQQHLLKNTSTTDSIETTTV</sequence>
<dbReference type="AlphaFoldDB" id="A0A9Q3C970"/>
<organism evidence="2 3">
    <name type="scientific">Austropuccinia psidii MF-1</name>
    <dbReference type="NCBI Taxonomy" id="1389203"/>
    <lineage>
        <taxon>Eukaryota</taxon>
        <taxon>Fungi</taxon>
        <taxon>Dikarya</taxon>
        <taxon>Basidiomycota</taxon>
        <taxon>Pucciniomycotina</taxon>
        <taxon>Pucciniomycetes</taxon>
        <taxon>Pucciniales</taxon>
        <taxon>Sphaerophragmiaceae</taxon>
        <taxon>Austropuccinia</taxon>
    </lineage>
</organism>
<dbReference type="SUPFAM" id="SSF56219">
    <property type="entry name" value="DNase I-like"/>
    <property type="match status" value="1"/>
</dbReference>
<dbReference type="InterPro" id="IPR005135">
    <property type="entry name" value="Endo/exonuclease/phosphatase"/>
</dbReference>
<dbReference type="GO" id="GO:0003824">
    <property type="term" value="F:catalytic activity"/>
    <property type="evidence" value="ECO:0007669"/>
    <property type="project" value="InterPro"/>
</dbReference>
<dbReference type="Proteomes" id="UP000765509">
    <property type="component" value="Unassembled WGS sequence"/>
</dbReference>
<dbReference type="Pfam" id="PF14529">
    <property type="entry name" value="Exo_endo_phos_2"/>
    <property type="match status" value="1"/>
</dbReference>
<name>A0A9Q3C970_9BASI</name>
<evidence type="ECO:0000259" key="1">
    <source>
        <dbReference type="Pfam" id="PF14529"/>
    </source>
</evidence>
<reference evidence="2" key="1">
    <citation type="submission" date="2021-03" db="EMBL/GenBank/DDBJ databases">
        <title>Draft genome sequence of rust myrtle Austropuccinia psidii MF-1, a brazilian biotype.</title>
        <authorList>
            <person name="Quecine M.C."/>
            <person name="Pachon D.M.R."/>
            <person name="Bonatelli M.L."/>
            <person name="Correr F.H."/>
            <person name="Franceschini L.M."/>
            <person name="Leite T.F."/>
            <person name="Margarido G.R.A."/>
            <person name="Almeida C.A."/>
            <person name="Ferrarezi J.A."/>
            <person name="Labate C.A."/>
        </authorList>
    </citation>
    <scope>NUCLEOTIDE SEQUENCE</scope>
    <source>
        <strain evidence="2">MF-1</strain>
    </source>
</reference>